<sequence>MKLEFDVKGAPVLLRSSDMCYEICRQRNRTDKATGTDEDIWVPFIYPVTLEHALTRIMDMKVKASDARALSELKAVIESAREEICRAWDTSLKGAR</sequence>
<dbReference type="Proteomes" id="UP000798046">
    <property type="component" value="Unassembled WGS sequence"/>
</dbReference>
<accession>A0ABQ6TLJ0</accession>
<gene>
    <name evidence="1" type="ORF">F6V30_10715</name>
</gene>
<proteinExistence type="predicted"/>
<comment type="caution">
    <text evidence="1">The sequence shown here is derived from an EMBL/GenBank/DDBJ whole genome shotgun (WGS) entry which is preliminary data.</text>
</comment>
<reference evidence="1 2" key="1">
    <citation type="journal article" date="2020" name="Microorganisms">
        <title>Description of Three Novel Members in the Family Geobacteraceae, Oryzomonas japonicum gen. nov., sp. nov., Oryzomonas sagensis sp. nov., and Oryzomonas ruber sp. nov.</title>
        <authorList>
            <person name="Xu Z."/>
            <person name="Masuda Y."/>
            <person name="Hayakawa C."/>
            <person name="Ushijima N."/>
            <person name="Kawano K."/>
            <person name="Shiratori Y."/>
            <person name="Senoo K."/>
            <person name="Itoh H."/>
        </authorList>
    </citation>
    <scope>NUCLEOTIDE SEQUENCE [LARGE SCALE GENOMIC DNA]</scope>
    <source>
        <strain evidence="1 2">Red100</strain>
    </source>
</reference>
<evidence type="ECO:0008006" key="3">
    <source>
        <dbReference type="Google" id="ProtNLM"/>
    </source>
</evidence>
<dbReference type="RefSeq" id="WP_151156985.1">
    <property type="nucleotide sequence ID" value="NZ_VZRA01000003.1"/>
</dbReference>
<keyword evidence="2" id="KW-1185">Reference proteome</keyword>
<organism evidence="1 2">
    <name type="scientific">Oryzomonas sagensis</name>
    <dbReference type="NCBI Taxonomy" id="2603857"/>
    <lineage>
        <taxon>Bacteria</taxon>
        <taxon>Pseudomonadati</taxon>
        <taxon>Thermodesulfobacteriota</taxon>
        <taxon>Desulfuromonadia</taxon>
        <taxon>Geobacterales</taxon>
        <taxon>Geobacteraceae</taxon>
        <taxon>Oryzomonas</taxon>
    </lineage>
</organism>
<evidence type="ECO:0000313" key="2">
    <source>
        <dbReference type="Proteomes" id="UP000798046"/>
    </source>
</evidence>
<dbReference type="EMBL" id="VZRA01000003">
    <property type="protein sequence ID" value="KAB0669287.1"/>
    <property type="molecule type" value="Genomic_DNA"/>
</dbReference>
<protein>
    <recommendedName>
        <fullName evidence="3">DUF5405 domain-containing protein</fullName>
    </recommendedName>
</protein>
<evidence type="ECO:0000313" key="1">
    <source>
        <dbReference type="EMBL" id="KAB0669287.1"/>
    </source>
</evidence>
<name>A0ABQ6TLJ0_9BACT</name>